<feature type="domain" description="DUF1232" evidence="5">
    <location>
        <begin position="31"/>
        <end position="67"/>
    </location>
</feature>
<organism evidence="6 7">
    <name type="scientific">Methylohalomonas lacus</name>
    <dbReference type="NCBI Taxonomy" id="398773"/>
    <lineage>
        <taxon>Bacteria</taxon>
        <taxon>Pseudomonadati</taxon>
        <taxon>Pseudomonadota</taxon>
        <taxon>Gammaproteobacteria</taxon>
        <taxon>Methylohalomonadales</taxon>
        <taxon>Methylohalomonadaceae</taxon>
        <taxon>Methylohalomonas</taxon>
    </lineage>
</organism>
<evidence type="ECO:0000313" key="6">
    <source>
        <dbReference type="EMBL" id="MCS3904030.1"/>
    </source>
</evidence>
<dbReference type="InterPro" id="IPR010652">
    <property type="entry name" value="DUF1232"/>
</dbReference>
<evidence type="ECO:0000256" key="1">
    <source>
        <dbReference type="ARBA" id="ARBA00004127"/>
    </source>
</evidence>
<dbReference type="Proteomes" id="UP001204445">
    <property type="component" value="Unassembled WGS sequence"/>
</dbReference>
<evidence type="ECO:0000259" key="5">
    <source>
        <dbReference type="Pfam" id="PF06803"/>
    </source>
</evidence>
<sequence length="94" mass="10840">MPHWRQLVTRIKAESSVWRCVAEHPGTPRSARWLLGLALFYLLSPVDLIPDWIPLLGQLDDLVIVPLLIWLARRRIPAWVIDDCRARQHQSVAG</sequence>
<reference evidence="6" key="1">
    <citation type="submission" date="2022-08" db="EMBL/GenBank/DDBJ databases">
        <title>Genomic Encyclopedia of Type Strains, Phase III (KMG-III): the genomes of soil and plant-associated and newly described type strains.</title>
        <authorList>
            <person name="Whitman W."/>
        </authorList>
    </citation>
    <scope>NUCLEOTIDE SEQUENCE</scope>
    <source>
        <strain evidence="6">HMT 1</strain>
    </source>
</reference>
<comment type="subcellular location">
    <subcellularLocation>
        <location evidence="1">Endomembrane system</location>
        <topology evidence="1">Multi-pass membrane protein</topology>
    </subcellularLocation>
</comment>
<evidence type="ECO:0000256" key="2">
    <source>
        <dbReference type="ARBA" id="ARBA00022692"/>
    </source>
</evidence>
<comment type="caution">
    <text evidence="6">The sequence shown here is derived from an EMBL/GenBank/DDBJ whole genome shotgun (WGS) entry which is preliminary data.</text>
</comment>
<dbReference type="RefSeq" id="WP_259056088.1">
    <property type="nucleotide sequence ID" value="NZ_JANUCT010000015.1"/>
</dbReference>
<evidence type="ECO:0000313" key="7">
    <source>
        <dbReference type="Proteomes" id="UP001204445"/>
    </source>
</evidence>
<keyword evidence="7" id="KW-1185">Reference proteome</keyword>
<dbReference type="GO" id="GO:0012505">
    <property type="term" value="C:endomembrane system"/>
    <property type="evidence" value="ECO:0007669"/>
    <property type="project" value="UniProtKB-SubCell"/>
</dbReference>
<dbReference type="Pfam" id="PF06803">
    <property type="entry name" value="DUF1232"/>
    <property type="match status" value="1"/>
</dbReference>
<name>A0AAE3L1S7_9GAMM</name>
<protein>
    <submittedName>
        <fullName evidence="6">Uncharacterized membrane protein YkvA (DUF1232 family)</fullName>
    </submittedName>
</protein>
<dbReference type="EMBL" id="JANUCT010000015">
    <property type="protein sequence ID" value="MCS3904030.1"/>
    <property type="molecule type" value="Genomic_DNA"/>
</dbReference>
<keyword evidence="3" id="KW-1133">Transmembrane helix</keyword>
<evidence type="ECO:0000256" key="4">
    <source>
        <dbReference type="ARBA" id="ARBA00023136"/>
    </source>
</evidence>
<proteinExistence type="predicted"/>
<evidence type="ECO:0000256" key="3">
    <source>
        <dbReference type="ARBA" id="ARBA00022989"/>
    </source>
</evidence>
<dbReference type="AlphaFoldDB" id="A0AAE3L1S7"/>
<keyword evidence="2" id="KW-0812">Transmembrane</keyword>
<keyword evidence="4" id="KW-0472">Membrane</keyword>
<accession>A0AAE3L1S7</accession>
<gene>
    <name evidence="6" type="ORF">J2T55_002063</name>
</gene>